<name>A0A2P2NG26_RHIMU</name>
<organism evidence="2">
    <name type="scientific">Rhizophora mucronata</name>
    <name type="common">Asiatic mangrove</name>
    <dbReference type="NCBI Taxonomy" id="61149"/>
    <lineage>
        <taxon>Eukaryota</taxon>
        <taxon>Viridiplantae</taxon>
        <taxon>Streptophyta</taxon>
        <taxon>Embryophyta</taxon>
        <taxon>Tracheophyta</taxon>
        <taxon>Spermatophyta</taxon>
        <taxon>Magnoliopsida</taxon>
        <taxon>eudicotyledons</taxon>
        <taxon>Gunneridae</taxon>
        <taxon>Pentapetalae</taxon>
        <taxon>rosids</taxon>
        <taxon>fabids</taxon>
        <taxon>Malpighiales</taxon>
        <taxon>Rhizophoraceae</taxon>
        <taxon>Rhizophora</taxon>
    </lineage>
</organism>
<feature type="signal peptide" evidence="1">
    <location>
        <begin position="1"/>
        <end position="20"/>
    </location>
</feature>
<reference evidence="2" key="1">
    <citation type="submission" date="2018-02" db="EMBL/GenBank/DDBJ databases">
        <title>Rhizophora mucronata_Transcriptome.</title>
        <authorList>
            <person name="Meera S.P."/>
            <person name="Sreeshan A."/>
            <person name="Augustine A."/>
        </authorList>
    </citation>
    <scope>NUCLEOTIDE SEQUENCE</scope>
    <source>
        <tissue evidence="2">Leaf</tissue>
    </source>
</reference>
<evidence type="ECO:0000256" key="1">
    <source>
        <dbReference type="SAM" id="SignalP"/>
    </source>
</evidence>
<sequence>MDCAILLLLLDVAILRLCHSTPEMDRPARRRCRAIRCGGFMVHTIALQLRISIPLTQVLTEPAEESGDSVG</sequence>
<accession>A0A2P2NG26</accession>
<feature type="chain" id="PRO_5015114343" description="Secreted protein" evidence="1">
    <location>
        <begin position="21"/>
        <end position="71"/>
    </location>
</feature>
<evidence type="ECO:0008006" key="3">
    <source>
        <dbReference type="Google" id="ProtNLM"/>
    </source>
</evidence>
<dbReference type="AlphaFoldDB" id="A0A2P2NG26"/>
<keyword evidence="1" id="KW-0732">Signal</keyword>
<proteinExistence type="predicted"/>
<evidence type="ECO:0000313" key="2">
    <source>
        <dbReference type="EMBL" id="MBX41432.1"/>
    </source>
</evidence>
<protein>
    <recommendedName>
        <fullName evidence="3">Secreted protein</fullName>
    </recommendedName>
</protein>
<dbReference type="EMBL" id="GGEC01060948">
    <property type="protein sequence ID" value="MBX41432.1"/>
    <property type="molecule type" value="Transcribed_RNA"/>
</dbReference>